<comment type="caution">
    <text evidence="8">The sequence shown here is derived from an EMBL/GenBank/DDBJ whole genome shotgun (WGS) entry which is preliminary data.</text>
</comment>
<dbReference type="GeneID" id="81429489"/>
<dbReference type="GO" id="GO:0072330">
    <property type="term" value="P:monocarboxylic acid biosynthetic process"/>
    <property type="evidence" value="ECO:0007669"/>
    <property type="project" value="UniProtKB-ARBA"/>
</dbReference>
<evidence type="ECO:0000256" key="3">
    <source>
        <dbReference type="ARBA" id="ARBA00004370"/>
    </source>
</evidence>
<evidence type="ECO:0000256" key="2">
    <source>
        <dbReference type="ARBA" id="ARBA00004240"/>
    </source>
</evidence>
<evidence type="ECO:0000256" key="4">
    <source>
        <dbReference type="ARBA" id="ARBA00022824"/>
    </source>
</evidence>
<dbReference type="SUPFAM" id="SSF53474">
    <property type="entry name" value="alpha/beta-Hydrolases"/>
    <property type="match status" value="1"/>
</dbReference>
<evidence type="ECO:0000313" key="8">
    <source>
        <dbReference type="EMBL" id="KAJ5157089.1"/>
    </source>
</evidence>
<keyword evidence="9" id="KW-1185">Reference proteome</keyword>
<keyword evidence="6" id="KW-0472">Membrane</keyword>
<dbReference type="AlphaFoldDB" id="A0A9W9HVA1"/>
<feature type="domain" description="AB hydrolase-1" evidence="7">
    <location>
        <begin position="26"/>
        <end position="168"/>
    </location>
</feature>
<dbReference type="GO" id="GO:0016020">
    <property type="term" value="C:membrane"/>
    <property type="evidence" value="ECO:0007669"/>
    <property type="project" value="UniProtKB-SubCell"/>
</dbReference>
<dbReference type="Gene3D" id="3.40.50.1820">
    <property type="entry name" value="alpha/beta hydrolase"/>
    <property type="match status" value="1"/>
</dbReference>
<evidence type="ECO:0000256" key="1">
    <source>
        <dbReference type="ARBA" id="ARBA00004173"/>
    </source>
</evidence>
<protein>
    <recommendedName>
        <fullName evidence="7">AB hydrolase-1 domain-containing protein</fullName>
    </recommendedName>
</protein>
<dbReference type="InterPro" id="IPR029058">
    <property type="entry name" value="AB_hydrolase_fold"/>
</dbReference>
<accession>A0A9W9HVA1</accession>
<dbReference type="PANTHER" id="PTHR48182:SF2">
    <property type="entry name" value="PROTEIN SERAC1"/>
    <property type="match status" value="1"/>
</dbReference>
<dbReference type="GO" id="GO:0005739">
    <property type="term" value="C:mitochondrion"/>
    <property type="evidence" value="ECO:0007669"/>
    <property type="project" value="UniProtKB-SubCell"/>
</dbReference>
<evidence type="ECO:0000256" key="5">
    <source>
        <dbReference type="ARBA" id="ARBA00023128"/>
    </source>
</evidence>
<dbReference type="EMBL" id="JAPQKN010000006">
    <property type="protein sequence ID" value="KAJ5157089.1"/>
    <property type="molecule type" value="Genomic_DNA"/>
</dbReference>
<dbReference type="GO" id="GO:0017000">
    <property type="term" value="P:antibiotic biosynthetic process"/>
    <property type="evidence" value="ECO:0007669"/>
    <property type="project" value="UniProtKB-ARBA"/>
</dbReference>
<sequence length="362" mass="40446">MSDPRPVKTVGLTQIYSPRANPTVDIVFVHGLSGHPRNSWTSQTGCFWPADLLPQALASVHPRVLTYGYNATVPSVAAARHPLLIQAETLLSDLVADRKFRNCSERPIIFVSHSLGGLIVKYALISSDEKTNHLRSVYISTFGILFFGTPHNGPDIADWGSLLQGIYYAINPTESRENSSLLMKLRYESTNLESINTRFLDIISRFRIYFLYELRPTELKHATPLETASESWLAQYPAWPATEMIIVDEASAAPPILGVDRMGIEADHVHICKFSDQNAPGFETIAKSLLKYSREAPFIIADRWWNEEGKKNAYEGPGGPREDDAGKPALYRSIHCPHTTHLVLEYGISTVEQSNIELVARI</sequence>
<dbReference type="RefSeq" id="XP_056540078.1">
    <property type="nucleotide sequence ID" value="XM_056690313.1"/>
</dbReference>
<reference evidence="8" key="2">
    <citation type="journal article" date="2023" name="IMA Fungus">
        <title>Comparative genomic study of the Penicillium genus elucidates a diverse pangenome and 15 lateral gene transfer events.</title>
        <authorList>
            <person name="Petersen C."/>
            <person name="Sorensen T."/>
            <person name="Nielsen M.R."/>
            <person name="Sondergaard T.E."/>
            <person name="Sorensen J.L."/>
            <person name="Fitzpatrick D.A."/>
            <person name="Frisvad J.C."/>
            <person name="Nielsen K.L."/>
        </authorList>
    </citation>
    <scope>NUCLEOTIDE SEQUENCE</scope>
    <source>
        <strain evidence="8">IBT 26290</strain>
    </source>
</reference>
<keyword evidence="5" id="KW-0496">Mitochondrion</keyword>
<keyword evidence="4" id="KW-0256">Endoplasmic reticulum</keyword>
<organism evidence="8 9">
    <name type="scientific">Penicillium canariense</name>
    <dbReference type="NCBI Taxonomy" id="189055"/>
    <lineage>
        <taxon>Eukaryota</taxon>
        <taxon>Fungi</taxon>
        <taxon>Dikarya</taxon>
        <taxon>Ascomycota</taxon>
        <taxon>Pezizomycotina</taxon>
        <taxon>Eurotiomycetes</taxon>
        <taxon>Eurotiomycetidae</taxon>
        <taxon>Eurotiales</taxon>
        <taxon>Aspergillaceae</taxon>
        <taxon>Penicillium</taxon>
    </lineage>
</organism>
<dbReference type="Pfam" id="PF12697">
    <property type="entry name" value="Abhydrolase_6"/>
    <property type="match status" value="1"/>
</dbReference>
<name>A0A9W9HVA1_9EURO</name>
<dbReference type="InterPro" id="IPR052374">
    <property type="entry name" value="SERAC1"/>
</dbReference>
<proteinExistence type="predicted"/>
<dbReference type="OrthoDB" id="5086500at2759"/>
<dbReference type="GO" id="GO:0005783">
    <property type="term" value="C:endoplasmic reticulum"/>
    <property type="evidence" value="ECO:0007669"/>
    <property type="project" value="UniProtKB-SubCell"/>
</dbReference>
<dbReference type="PANTHER" id="PTHR48182">
    <property type="entry name" value="PROTEIN SERAC1"/>
    <property type="match status" value="1"/>
</dbReference>
<gene>
    <name evidence="8" type="ORF">N7482_008189</name>
</gene>
<evidence type="ECO:0000313" key="9">
    <source>
        <dbReference type="Proteomes" id="UP001149163"/>
    </source>
</evidence>
<reference evidence="8" key="1">
    <citation type="submission" date="2022-11" db="EMBL/GenBank/DDBJ databases">
        <authorList>
            <person name="Petersen C."/>
        </authorList>
    </citation>
    <scope>NUCLEOTIDE SEQUENCE</scope>
    <source>
        <strain evidence="8">IBT 26290</strain>
    </source>
</reference>
<evidence type="ECO:0000259" key="7">
    <source>
        <dbReference type="Pfam" id="PF12697"/>
    </source>
</evidence>
<comment type="subcellular location">
    <subcellularLocation>
        <location evidence="2">Endoplasmic reticulum</location>
    </subcellularLocation>
    <subcellularLocation>
        <location evidence="3">Membrane</location>
    </subcellularLocation>
    <subcellularLocation>
        <location evidence="1">Mitochondrion</location>
    </subcellularLocation>
</comment>
<dbReference type="Proteomes" id="UP001149163">
    <property type="component" value="Unassembled WGS sequence"/>
</dbReference>
<dbReference type="InterPro" id="IPR000073">
    <property type="entry name" value="AB_hydrolase_1"/>
</dbReference>
<evidence type="ECO:0000256" key="6">
    <source>
        <dbReference type="ARBA" id="ARBA00023136"/>
    </source>
</evidence>